<comment type="caution">
    <text evidence="12">The sequence shown here is derived from an EMBL/GenBank/DDBJ whole genome shotgun (WGS) entry which is preliminary data.</text>
</comment>
<name>A0ABV1IUA0_9FIRM</name>
<dbReference type="Gene3D" id="3.40.50.300">
    <property type="entry name" value="P-loop containing nucleotide triphosphate hydrolases"/>
    <property type="match status" value="1"/>
</dbReference>
<evidence type="ECO:0000256" key="6">
    <source>
        <dbReference type="ARBA" id="ARBA00022840"/>
    </source>
</evidence>
<dbReference type="InterPro" id="IPR003856">
    <property type="entry name" value="LPS_length_determ_N"/>
</dbReference>
<accession>A0ABV1IUA0</accession>
<keyword evidence="13" id="KW-1185">Reference proteome</keyword>
<evidence type="ECO:0000313" key="12">
    <source>
        <dbReference type="EMBL" id="MEQ2710804.1"/>
    </source>
</evidence>
<evidence type="ECO:0000256" key="5">
    <source>
        <dbReference type="ARBA" id="ARBA00022741"/>
    </source>
</evidence>
<gene>
    <name evidence="12" type="ORF">AAAU51_06410</name>
</gene>
<keyword evidence="3" id="KW-1003">Cell membrane</keyword>
<evidence type="ECO:0000259" key="11">
    <source>
        <dbReference type="Pfam" id="PF02706"/>
    </source>
</evidence>
<feature type="transmembrane region" description="Helical" evidence="10">
    <location>
        <begin position="185"/>
        <end position="203"/>
    </location>
</feature>
<evidence type="ECO:0000256" key="8">
    <source>
        <dbReference type="ARBA" id="ARBA00023136"/>
    </source>
</evidence>
<feature type="transmembrane region" description="Helical" evidence="10">
    <location>
        <begin position="29"/>
        <end position="48"/>
    </location>
</feature>
<dbReference type="InterPro" id="IPR027417">
    <property type="entry name" value="P-loop_NTPase"/>
</dbReference>
<keyword evidence="5" id="KW-0547">Nucleotide-binding</keyword>
<feature type="domain" description="Polysaccharide chain length determinant N-terminal" evidence="11">
    <location>
        <begin position="16"/>
        <end position="103"/>
    </location>
</feature>
<dbReference type="Pfam" id="PF10609">
    <property type="entry name" value="ParA"/>
    <property type="match status" value="1"/>
</dbReference>
<comment type="subcellular location">
    <subcellularLocation>
        <location evidence="1">Cell membrane</location>
        <topology evidence="1">Multi-pass membrane protein</topology>
    </subcellularLocation>
</comment>
<evidence type="ECO:0000313" key="13">
    <source>
        <dbReference type="Proteomes" id="UP001482154"/>
    </source>
</evidence>
<evidence type="ECO:0000256" key="4">
    <source>
        <dbReference type="ARBA" id="ARBA00022692"/>
    </source>
</evidence>
<dbReference type="EMBL" id="JBBNIN010000007">
    <property type="protein sequence ID" value="MEQ2710804.1"/>
    <property type="molecule type" value="Genomic_DNA"/>
</dbReference>
<comment type="similarity">
    <text evidence="2">Belongs to the CpsC/CapA family.</text>
</comment>
<evidence type="ECO:0000256" key="2">
    <source>
        <dbReference type="ARBA" id="ARBA00006683"/>
    </source>
</evidence>
<dbReference type="InterPro" id="IPR033756">
    <property type="entry name" value="YlxH/NBP35"/>
</dbReference>
<dbReference type="InterPro" id="IPR005702">
    <property type="entry name" value="Wzc-like_C"/>
</dbReference>
<feature type="compositionally biased region" description="Basic and acidic residues" evidence="9">
    <location>
        <begin position="498"/>
        <end position="522"/>
    </location>
</feature>
<evidence type="ECO:0000256" key="7">
    <source>
        <dbReference type="ARBA" id="ARBA00022989"/>
    </source>
</evidence>
<keyword evidence="4 10" id="KW-0812">Transmembrane</keyword>
<dbReference type="RefSeq" id="WP_349110730.1">
    <property type="nucleotide sequence ID" value="NZ_JBBNIN010000007.1"/>
</dbReference>
<dbReference type="PANTHER" id="PTHR32309:SF13">
    <property type="entry name" value="FERRIC ENTEROBACTIN TRANSPORT PROTEIN FEPE"/>
    <property type="match status" value="1"/>
</dbReference>
<feature type="region of interest" description="Disordered" evidence="9">
    <location>
        <begin position="493"/>
        <end position="522"/>
    </location>
</feature>
<dbReference type="EC" id="2.7.10.2" evidence="12"/>
<evidence type="ECO:0000256" key="10">
    <source>
        <dbReference type="SAM" id="Phobius"/>
    </source>
</evidence>
<reference evidence="12 13" key="1">
    <citation type="submission" date="2024-04" db="EMBL/GenBank/DDBJ databases">
        <title>Human intestinal bacterial collection.</title>
        <authorList>
            <person name="Pauvert C."/>
            <person name="Hitch T.C.A."/>
            <person name="Clavel T."/>
        </authorList>
    </citation>
    <scope>NUCLEOTIDE SEQUENCE [LARGE SCALE GENOMIC DNA]</scope>
    <source>
        <strain evidence="12 13">CLA-AA-H249</strain>
    </source>
</reference>
<dbReference type="GO" id="GO:0004715">
    <property type="term" value="F:non-membrane spanning protein tyrosine kinase activity"/>
    <property type="evidence" value="ECO:0007669"/>
    <property type="project" value="UniProtKB-EC"/>
</dbReference>
<dbReference type="CDD" id="cd05387">
    <property type="entry name" value="BY-kinase"/>
    <property type="match status" value="1"/>
</dbReference>
<keyword evidence="12" id="KW-0808">Transferase</keyword>
<dbReference type="Proteomes" id="UP001482154">
    <property type="component" value="Unassembled WGS sequence"/>
</dbReference>
<dbReference type="Pfam" id="PF02706">
    <property type="entry name" value="Wzz"/>
    <property type="match status" value="1"/>
</dbReference>
<organism evidence="12 13">
    <name type="scientific">Anaerostipes amylophilus</name>
    <dbReference type="NCBI Taxonomy" id="2981779"/>
    <lineage>
        <taxon>Bacteria</taxon>
        <taxon>Bacillati</taxon>
        <taxon>Bacillota</taxon>
        <taxon>Clostridia</taxon>
        <taxon>Lachnospirales</taxon>
        <taxon>Lachnospiraceae</taxon>
        <taxon>Anaerostipes</taxon>
    </lineage>
</organism>
<evidence type="ECO:0000256" key="3">
    <source>
        <dbReference type="ARBA" id="ARBA00022475"/>
    </source>
</evidence>
<keyword evidence="8 10" id="KW-0472">Membrane</keyword>
<dbReference type="NCBIfam" id="TIGR01007">
    <property type="entry name" value="eps_fam"/>
    <property type="match status" value="1"/>
</dbReference>
<sequence length="522" mass="58286">MSNEKHNISVNDYEMNIDLYSILRDISKYIVVILLLAASMSLLAYVYVGRSYHKQYESTSTFIVSSKGSNNSVYSDLSTTTEMATKFSEILNSSILQKKVAKEMNMDYFPGTASAEVVNETNLLVLKVQADSPEMAFSLNKAIMNNYSVVTNQLIGTVVLDVLQNPTVPSGPVNEFQPAALMKKTFVMTIVALCGLIAIISFLKDTVRKPKEVSKKLDGTLLQTLYHERLYKSWKARIHRKKSSVLLTNPGTSFQYVEDMKKLARKVSSKMKDKQAKTLLVASVEENEGKSTVAANLALALAEESEKVLLIDADLRKPSQYKIFGLAPEEVQEFGEVLNGNEKSDHLVHALAKSELLLVTGTMIYPNSTEMIASDMFYKIVDFFKERLDYVIIDTPPMSQAADAEELVDYADASILVVRQHTALVKDINEAISILNSGEGTMLGCVYNDVFHGIAQTARNYGYRYAYGSGSSYGYGYGYGNKYGYGYGYGYGRSSRQSKQEEQKEQHNKDSVTERQVKKEDE</sequence>
<dbReference type="InterPro" id="IPR050445">
    <property type="entry name" value="Bact_polysacc_biosynth/exp"/>
</dbReference>
<protein>
    <submittedName>
        <fullName evidence="12">Polysaccharide biosynthesis tyrosine autokinase</fullName>
        <ecNumber evidence="12">2.7.10.2</ecNumber>
    </submittedName>
</protein>
<dbReference type="SUPFAM" id="SSF52540">
    <property type="entry name" value="P-loop containing nucleoside triphosphate hydrolases"/>
    <property type="match status" value="1"/>
</dbReference>
<keyword evidence="6" id="KW-0067">ATP-binding</keyword>
<dbReference type="PANTHER" id="PTHR32309">
    <property type="entry name" value="TYROSINE-PROTEIN KINASE"/>
    <property type="match status" value="1"/>
</dbReference>
<keyword evidence="7 10" id="KW-1133">Transmembrane helix</keyword>
<evidence type="ECO:0000256" key="1">
    <source>
        <dbReference type="ARBA" id="ARBA00004651"/>
    </source>
</evidence>
<proteinExistence type="inferred from homology"/>
<evidence type="ECO:0000256" key="9">
    <source>
        <dbReference type="SAM" id="MobiDB-lite"/>
    </source>
</evidence>